<sequence length="834" mass="91457">MSEKVYCYVPAVCIDDESQLTAHVRSKLRLALNQGLKPIPIPANTRDVAINIDSELLKEVRFLAKNSGGLATGRVIGGLLYALHWSKRMADDVLDASEQTAAPLSPNAKGLKPGQRRVIEEAAPLLLNGKVVFSECGTGTGKARMISHLASFVLDARDQHRLPRRPYCERDWAAHSTLPEGIKKHLERVQEAHEQRLQALVDAYSPSSTTTSFFEKTAAVVACAPTIENVAHLVREWLAVRRHLDPQGVRRVGVRLGRAQFIDPALLELQLEESDPEMKGFPRVRKWLYSGMPAGATRASKAFLQLQPGLAGLMIDLAELARQDSAAGNLELDVAACALTSEVADADESAEHYTLHKGNAGSGLDLIFTTLAAVAMDNMMLGFEKSGGLLPPNIGALIIDEAHEFEPTQANLAAHTLSLSNLRAALKRLEGHRSHRQIEHASARLQVLRSALEQMPDQQILPPRQGEPTAAQWNVALGEMATLIEALEPICKKPRRTKRQPSAVELGPAQRKAMDLVERYLAVLKDVTSVKDWASRGVLSLSPIRHYVNLTFGPSTVARHLAARWHVTPCAMHLSGSLYHISSTGPNARFAAASVSALDRMAQTGSFMPSWLTSSPTLFLPGAERLHTLMPPPRDSATPTAMRYWLENVGAAIALAAKDAAGGTLVLMTGYERLNLLAQVIRDLHPELAGDRLVVQSPGTGVSSCADEFTRKSREGLRPIWLATGGAWTGLDLTDADKPADKDLLLTDLVIPGTPFGLDQNTTQMDRLRRMGFVAEIMVAQRKLRQGLGRLIRREGVQNRRIWMLDARILNPTTAHRFGDLRLVLQQYLKTERF</sequence>
<dbReference type="EMBL" id="JBHTBX010000013">
    <property type="protein sequence ID" value="MFC7436046.1"/>
    <property type="molecule type" value="Genomic_DNA"/>
</dbReference>
<evidence type="ECO:0000259" key="2">
    <source>
        <dbReference type="Pfam" id="PF13307"/>
    </source>
</evidence>
<evidence type="ECO:0000313" key="4">
    <source>
        <dbReference type="Proteomes" id="UP001596495"/>
    </source>
</evidence>
<organism evidence="3 4">
    <name type="scientific">Hydrogenophaga bisanensis</name>
    <dbReference type="NCBI Taxonomy" id="439611"/>
    <lineage>
        <taxon>Bacteria</taxon>
        <taxon>Pseudomonadati</taxon>
        <taxon>Pseudomonadota</taxon>
        <taxon>Betaproteobacteria</taxon>
        <taxon>Burkholderiales</taxon>
        <taxon>Comamonadaceae</taxon>
        <taxon>Hydrogenophaga</taxon>
    </lineage>
</organism>
<name>A0ABW2RD82_9BURK</name>
<evidence type="ECO:0000256" key="1">
    <source>
        <dbReference type="ARBA" id="ARBA00022801"/>
    </source>
</evidence>
<gene>
    <name evidence="3" type="ORF">ACFQNJ_16140</name>
</gene>
<keyword evidence="3" id="KW-0067">ATP-binding</keyword>
<accession>A0ABW2RD82</accession>
<dbReference type="Gene3D" id="3.40.50.300">
    <property type="entry name" value="P-loop containing nucleotide triphosphate hydrolases"/>
    <property type="match status" value="1"/>
</dbReference>
<protein>
    <submittedName>
        <fullName evidence="3">Helicase C-terminal domain-containing protein</fullName>
    </submittedName>
</protein>
<dbReference type="GO" id="GO:0004386">
    <property type="term" value="F:helicase activity"/>
    <property type="evidence" value="ECO:0007669"/>
    <property type="project" value="UniProtKB-KW"/>
</dbReference>
<proteinExistence type="predicted"/>
<keyword evidence="1" id="KW-0378">Hydrolase</keyword>
<dbReference type="InterPro" id="IPR027417">
    <property type="entry name" value="P-loop_NTPase"/>
</dbReference>
<keyword evidence="3" id="KW-0347">Helicase</keyword>
<keyword evidence="3" id="KW-0547">Nucleotide-binding</keyword>
<dbReference type="PROSITE" id="PS00690">
    <property type="entry name" value="DEAH_ATP_HELICASE"/>
    <property type="match status" value="1"/>
</dbReference>
<feature type="domain" description="ATP-dependent helicase C-terminal" evidence="2">
    <location>
        <begin position="658"/>
        <end position="818"/>
    </location>
</feature>
<dbReference type="RefSeq" id="WP_382259406.1">
    <property type="nucleotide sequence ID" value="NZ_JBHTBX010000013.1"/>
</dbReference>
<evidence type="ECO:0000313" key="3">
    <source>
        <dbReference type="EMBL" id="MFC7436046.1"/>
    </source>
</evidence>
<reference evidence="4" key="1">
    <citation type="journal article" date="2019" name="Int. J. Syst. Evol. Microbiol.">
        <title>The Global Catalogue of Microorganisms (GCM) 10K type strain sequencing project: providing services to taxonomists for standard genome sequencing and annotation.</title>
        <authorList>
            <consortium name="The Broad Institute Genomics Platform"/>
            <consortium name="The Broad Institute Genome Sequencing Center for Infectious Disease"/>
            <person name="Wu L."/>
            <person name="Ma J."/>
        </authorList>
    </citation>
    <scope>NUCLEOTIDE SEQUENCE [LARGE SCALE GENOMIC DNA]</scope>
    <source>
        <strain evidence="4">CCUG 54518</strain>
    </source>
</reference>
<dbReference type="InterPro" id="IPR006555">
    <property type="entry name" value="ATP-dep_Helicase_C"/>
</dbReference>
<dbReference type="InterPro" id="IPR002464">
    <property type="entry name" value="DNA/RNA_helicase_DEAH_CS"/>
</dbReference>
<comment type="caution">
    <text evidence="3">The sequence shown here is derived from an EMBL/GenBank/DDBJ whole genome shotgun (WGS) entry which is preliminary data.</text>
</comment>
<dbReference type="Pfam" id="PF13307">
    <property type="entry name" value="Helicase_C_2"/>
    <property type="match status" value="1"/>
</dbReference>
<keyword evidence="4" id="KW-1185">Reference proteome</keyword>
<dbReference type="Proteomes" id="UP001596495">
    <property type="component" value="Unassembled WGS sequence"/>
</dbReference>